<reference evidence="2 3" key="1">
    <citation type="submission" date="2015-03" db="EMBL/GenBank/DDBJ databases">
        <authorList>
            <consortium name="Pathogen Informatics"/>
        </authorList>
    </citation>
    <scope>NUCLEOTIDE SEQUENCE [LARGE SCALE GENOMIC DNA]</scope>
    <source>
        <strain evidence="2 3">D00501624</strain>
    </source>
</reference>
<dbReference type="AlphaFoldDB" id="A0A655FYH0"/>
<evidence type="ECO:0000313" key="3">
    <source>
        <dbReference type="Proteomes" id="UP000039217"/>
    </source>
</evidence>
<dbReference type="Proteomes" id="UP000039217">
    <property type="component" value="Unassembled WGS sequence"/>
</dbReference>
<protein>
    <submittedName>
        <fullName evidence="2">PPE family protein</fullName>
    </submittedName>
</protein>
<proteinExistence type="predicted"/>
<name>A0A655FYH0_MYCTX</name>
<evidence type="ECO:0000256" key="1">
    <source>
        <dbReference type="SAM" id="MobiDB-lite"/>
    </source>
</evidence>
<feature type="compositionally biased region" description="Polar residues" evidence="1">
    <location>
        <begin position="21"/>
        <end position="41"/>
    </location>
</feature>
<feature type="region of interest" description="Disordered" evidence="1">
    <location>
        <begin position="15"/>
        <end position="41"/>
    </location>
</feature>
<dbReference type="EMBL" id="CQQC01002272">
    <property type="protein sequence ID" value="CNW66644.1"/>
    <property type="molecule type" value="Genomic_DNA"/>
</dbReference>
<organism evidence="2 3">
    <name type="scientific">Mycobacterium tuberculosis</name>
    <dbReference type="NCBI Taxonomy" id="1773"/>
    <lineage>
        <taxon>Bacteria</taxon>
        <taxon>Bacillati</taxon>
        <taxon>Actinomycetota</taxon>
        <taxon>Actinomycetes</taxon>
        <taxon>Mycobacteriales</taxon>
        <taxon>Mycobacteriaceae</taxon>
        <taxon>Mycobacterium</taxon>
        <taxon>Mycobacterium tuberculosis complex</taxon>
    </lineage>
</organism>
<evidence type="ECO:0000313" key="2">
    <source>
        <dbReference type="EMBL" id="CNW66644.1"/>
    </source>
</evidence>
<accession>A0A655FYH0</accession>
<sequence length="53" mass="5482">MSGFGNTGFLQSGFGNLEANPDNNSATSGFGNSGKQDSGGFNSIDFVSGFFHR</sequence>
<gene>
    <name evidence="2" type="ORF">ERS007661_04179</name>
</gene>